<organism evidence="1 2">
    <name type="scientific">Musa balbisiana</name>
    <name type="common">Banana</name>
    <dbReference type="NCBI Taxonomy" id="52838"/>
    <lineage>
        <taxon>Eukaryota</taxon>
        <taxon>Viridiplantae</taxon>
        <taxon>Streptophyta</taxon>
        <taxon>Embryophyta</taxon>
        <taxon>Tracheophyta</taxon>
        <taxon>Spermatophyta</taxon>
        <taxon>Magnoliopsida</taxon>
        <taxon>Liliopsida</taxon>
        <taxon>Zingiberales</taxon>
        <taxon>Musaceae</taxon>
        <taxon>Musa</taxon>
    </lineage>
</organism>
<dbReference type="Proteomes" id="UP000317650">
    <property type="component" value="Chromosome 8"/>
</dbReference>
<protein>
    <submittedName>
        <fullName evidence="1">Uncharacterized protein</fullName>
    </submittedName>
</protein>
<gene>
    <name evidence="1" type="ORF">C4D60_Mb08t07170</name>
</gene>
<proteinExistence type="predicted"/>
<dbReference type="EMBL" id="PYDT01000002">
    <property type="protein sequence ID" value="THU68753.1"/>
    <property type="molecule type" value="Genomic_DNA"/>
</dbReference>
<dbReference type="AlphaFoldDB" id="A0A4S8K223"/>
<sequence>MNSNGAVALTLRPAALDHEGDVVPSCPPWVRRNRRARHCRLRRLWSPDKCRCGKLRPPPIPRRRPPCRDRRPPGLLQMLGVTAISRHPLLPRPDSLEEVEFSSGEAWAMTVRCPRLFCCTVEERPKAESFCV</sequence>
<accession>A0A4S8K223</accession>
<keyword evidence="2" id="KW-1185">Reference proteome</keyword>
<evidence type="ECO:0000313" key="1">
    <source>
        <dbReference type="EMBL" id="THU68753.1"/>
    </source>
</evidence>
<comment type="caution">
    <text evidence="1">The sequence shown here is derived from an EMBL/GenBank/DDBJ whole genome shotgun (WGS) entry which is preliminary data.</text>
</comment>
<name>A0A4S8K223_MUSBA</name>
<reference evidence="1 2" key="1">
    <citation type="journal article" date="2019" name="Nat. Plants">
        <title>Genome sequencing of Musa balbisiana reveals subgenome evolution and function divergence in polyploid bananas.</title>
        <authorList>
            <person name="Yao X."/>
        </authorList>
    </citation>
    <scope>NUCLEOTIDE SEQUENCE [LARGE SCALE GENOMIC DNA]</scope>
    <source>
        <strain evidence="2">cv. DH-PKW</strain>
        <tissue evidence="1">Leaves</tissue>
    </source>
</reference>
<evidence type="ECO:0000313" key="2">
    <source>
        <dbReference type="Proteomes" id="UP000317650"/>
    </source>
</evidence>